<dbReference type="EMBL" id="UYYB01005719">
    <property type="protein sequence ID" value="VDM67510.1"/>
    <property type="molecule type" value="Genomic_DNA"/>
</dbReference>
<evidence type="ECO:0000313" key="7">
    <source>
        <dbReference type="Proteomes" id="UP000270094"/>
    </source>
</evidence>
<evidence type="ECO:0000313" key="6">
    <source>
        <dbReference type="EMBL" id="VDM67510.1"/>
    </source>
</evidence>
<dbReference type="GO" id="GO:0008239">
    <property type="term" value="F:dipeptidyl-peptidase activity"/>
    <property type="evidence" value="ECO:0007669"/>
    <property type="project" value="TreeGrafter"/>
</dbReference>
<keyword evidence="4" id="KW-0378">Hydrolase</keyword>
<dbReference type="GO" id="GO:0070008">
    <property type="term" value="F:serine-type exopeptidase activity"/>
    <property type="evidence" value="ECO:0007669"/>
    <property type="project" value="InterPro"/>
</dbReference>
<dbReference type="GO" id="GO:0006508">
    <property type="term" value="P:proteolysis"/>
    <property type="evidence" value="ECO:0007669"/>
    <property type="project" value="UniProtKB-KW"/>
</dbReference>
<accession>A0A3P7I436</accession>
<organism evidence="6 7">
    <name type="scientific">Strongylus vulgaris</name>
    <name type="common">Blood worm</name>
    <dbReference type="NCBI Taxonomy" id="40348"/>
    <lineage>
        <taxon>Eukaryota</taxon>
        <taxon>Metazoa</taxon>
        <taxon>Ecdysozoa</taxon>
        <taxon>Nematoda</taxon>
        <taxon>Chromadorea</taxon>
        <taxon>Rhabditida</taxon>
        <taxon>Rhabditina</taxon>
        <taxon>Rhabditomorpha</taxon>
        <taxon>Strongyloidea</taxon>
        <taxon>Strongylidae</taxon>
        <taxon>Strongylus</taxon>
    </lineage>
</organism>
<dbReference type="PANTHER" id="PTHR11010">
    <property type="entry name" value="PROTEASE S28 PRO-X CARBOXYPEPTIDASE-RELATED"/>
    <property type="match status" value="1"/>
</dbReference>
<keyword evidence="7" id="KW-1185">Reference proteome</keyword>
<dbReference type="OrthoDB" id="1735038at2759"/>
<evidence type="ECO:0000256" key="5">
    <source>
        <dbReference type="ARBA" id="ARBA00023180"/>
    </source>
</evidence>
<name>A0A3P7I436_STRVU</name>
<dbReference type="InterPro" id="IPR029058">
    <property type="entry name" value="AB_hydrolase_fold"/>
</dbReference>
<evidence type="ECO:0000256" key="4">
    <source>
        <dbReference type="ARBA" id="ARBA00022801"/>
    </source>
</evidence>
<reference evidence="6" key="1">
    <citation type="submission" date="2018-11" db="EMBL/GenBank/DDBJ databases">
        <authorList>
            <consortium name="Pathogen Informatics"/>
        </authorList>
    </citation>
    <scope>NUCLEOTIDE SEQUENCE [LARGE SCALE GENOMIC DNA]</scope>
</reference>
<evidence type="ECO:0000256" key="3">
    <source>
        <dbReference type="ARBA" id="ARBA00022729"/>
    </source>
</evidence>
<evidence type="ECO:0000256" key="1">
    <source>
        <dbReference type="ARBA" id="ARBA00011079"/>
    </source>
</evidence>
<proteinExistence type="inferred from homology"/>
<sequence length="239" mass="27495">MYPLSPNDKPDLATARNLIMKNIKTWLGRRLNRKNEISTVTQWMRPKERAPLAIEKRRFYPKQPIELTKKSFPEWNHYKKVFLGRPPHGFLPPPDKPSHGPPIEYESGFFTQPFDHFDNQNPNSFHQRFFKNAHWAQPGGPNFLKIGGESVGNSAWVLNEELPYLKWAKTYGATVHLLEHRYYGDSIVGGTEENPNPDLKYLSSIQMLYDVKDYIESNSHSNNSGPWIVFGGSYAGSCS</sequence>
<dbReference type="Proteomes" id="UP000270094">
    <property type="component" value="Unassembled WGS sequence"/>
</dbReference>
<evidence type="ECO:0000256" key="2">
    <source>
        <dbReference type="ARBA" id="ARBA00022670"/>
    </source>
</evidence>
<dbReference type="SUPFAM" id="SSF53474">
    <property type="entry name" value="alpha/beta-Hydrolases"/>
    <property type="match status" value="1"/>
</dbReference>
<protein>
    <recommendedName>
        <fullName evidence="8">Serine carboxypeptidase S28</fullName>
    </recommendedName>
</protein>
<keyword evidence="2" id="KW-0645">Protease</keyword>
<keyword evidence="3" id="KW-0732">Signal</keyword>
<comment type="similarity">
    <text evidence="1">Belongs to the peptidase S28 family.</text>
</comment>
<dbReference type="AlphaFoldDB" id="A0A3P7I436"/>
<gene>
    <name evidence="6" type="ORF">SVUK_LOCUS2508</name>
</gene>
<evidence type="ECO:0008006" key="8">
    <source>
        <dbReference type="Google" id="ProtNLM"/>
    </source>
</evidence>
<dbReference type="Gene3D" id="3.40.50.1820">
    <property type="entry name" value="alpha/beta hydrolase"/>
    <property type="match status" value="1"/>
</dbReference>
<dbReference type="InterPro" id="IPR008758">
    <property type="entry name" value="Peptidase_S28"/>
</dbReference>
<dbReference type="Pfam" id="PF05577">
    <property type="entry name" value="Peptidase_S28"/>
    <property type="match status" value="1"/>
</dbReference>
<dbReference type="PANTHER" id="PTHR11010:SF105">
    <property type="entry name" value="PEPTIDASE S28-RELATED"/>
    <property type="match status" value="1"/>
</dbReference>
<keyword evidence="5" id="KW-0325">Glycoprotein</keyword>